<dbReference type="InterPro" id="IPR001433">
    <property type="entry name" value="OxRdtase_FAD/NAD-bd"/>
</dbReference>
<dbReference type="GO" id="GO:0051537">
    <property type="term" value="F:2 iron, 2 sulfur cluster binding"/>
    <property type="evidence" value="ECO:0007669"/>
    <property type="project" value="UniProtKB-KW"/>
</dbReference>
<dbReference type="PRINTS" id="PR00410">
    <property type="entry name" value="PHEHYDRXLASE"/>
</dbReference>
<keyword evidence="3" id="KW-0411">Iron-sulfur</keyword>
<name>A0A919K427_9ACTN</name>
<dbReference type="SUPFAM" id="SSF63380">
    <property type="entry name" value="Riboflavin synthase domain-like"/>
    <property type="match status" value="1"/>
</dbReference>
<keyword evidence="6" id="KW-1185">Reference proteome</keyword>
<evidence type="ECO:0000259" key="4">
    <source>
        <dbReference type="PROSITE" id="PS51384"/>
    </source>
</evidence>
<dbReference type="Proteomes" id="UP000636960">
    <property type="component" value="Unassembled WGS sequence"/>
</dbReference>
<keyword evidence="2" id="KW-0479">Metal-binding</keyword>
<dbReference type="PROSITE" id="PS51384">
    <property type="entry name" value="FAD_FR"/>
    <property type="match status" value="1"/>
</dbReference>
<keyword evidence="2" id="KW-0408">Iron</keyword>
<proteinExistence type="predicted"/>
<protein>
    <recommendedName>
        <fullName evidence="4">FAD-binding FR-type domain-containing protein</fullName>
    </recommendedName>
</protein>
<dbReference type="InterPro" id="IPR017927">
    <property type="entry name" value="FAD-bd_FR_type"/>
</dbReference>
<dbReference type="GO" id="GO:0016491">
    <property type="term" value="F:oxidoreductase activity"/>
    <property type="evidence" value="ECO:0007669"/>
    <property type="project" value="InterPro"/>
</dbReference>
<evidence type="ECO:0000256" key="3">
    <source>
        <dbReference type="ARBA" id="ARBA00023014"/>
    </source>
</evidence>
<evidence type="ECO:0000313" key="5">
    <source>
        <dbReference type="EMBL" id="GIE96236.1"/>
    </source>
</evidence>
<sequence length="227" mass="25981">MLTHERRGRDVAVFTCRPGQPLPYRAGQHVTIECAYRPWQSRAYAMANAPRPDRVLEFHVRAAVPAGVSDALVTRLKPGDLLRLSPPRGDLTLDRYSRRDVVFVAGGTGLAPAKAMIDELTRCNRTRWIHLFRGERYRRDFYDREHVDRLALRHPWLTVVRATSEEPDEAGDQAPIADVVTRHGPWPDHDFYVFGSPPMVESTLRRLDRLGVPGDRVRYDIFGTCLR</sequence>
<gene>
    <name evidence="5" type="ORF">Ari01nite_37010</name>
</gene>
<accession>A0A919K427</accession>
<dbReference type="PANTHER" id="PTHR47354">
    <property type="entry name" value="NADH OXIDOREDUCTASE HCR"/>
    <property type="match status" value="1"/>
</dbReference>
<dbReference type="InterPro" id="IPR039261">
    <property type="entry name" value="FNR_nucleotide-bd"/>
</dbReference>
<dbReference type="PANTHER" id="PTHR47354:SF5">
    <property type="entry name" value="PROTEIN RFBI"/>
    <property type="match status" value="1"/>
</dbReference>
<evidence type="ECO:0000313" key="6">
    <source>
        <dbReference type="Proteomes" id="UP000636960"/>
    </source>
</evidence>
<dbReference type="InterPro" id="IPR050415">
    <property type="entry name" value="MRET"/>
</dbReference>
<evidence type="ECO:0000256" key="2">
    <source>
        <dbReference type="ARBA" id="ARBA00022714"/>
    </source>
</evidence>
<organism evidence="5 6">
    <name type="scientific">Paractinoplanes rishiriensis</name>
    <dbReference type="NCBI Taxonomy" id="1050105"/>
    <lineage>
        <taxon>Bacteria</taxon>
        <taxon>Bacillati</taxon>
        <taxon>Actinomycetota</taxon>
        <taxon>Actinomycetes</taxon>
        <taxon>Micromonosporales</taxon>
        <taxon>Micromonosporaceae</taxon>
        <taxon>Paractinoplanes</taxon>
    </lineage>
</organism>
<keyword evidence="2" id="KW-0001">2Fe-2S</keyword>
<comment type="caution">
    <text evidence="5">The sequence shown here is derived from an EMBL/GenBank/DDBJ whole genome shotgun (WGS) entry which is preliminary data.</text>
</comment>
<dbReference type="CDD" id="cd06187">
    <property type="entry name" value="O2ase_reductase_like"/>
    <property type="match status" value="1"/>
</dbReference>
<dbReference type="InterPro" id="IPR017938">
    <property type="entry name" value="Riboflavin_synthase-like_b-brl"/>
</dbReference>
<dbReference type="EMBL" id="BOMV01000040">
    <property type="protein sequence ID" value="GIE96236.1"/>
    <property type="molecule type" value="Genomic_DNA"/>
</dbReference>
<evidence type="ECO:0000256" key="1">
    <source>
        <dbReference type="ARBA" id="ARBA00001974"/>
    </source>
</evidence>
<reference evidence="5" key="1">
    <citation type="submission" date="2021-01" db="EMBL/GenBank/DDBJ databases">
        <title>Whole genome shotgun sequence of Actinoplanes rishiriensis NBRC 108556.</title>
        <authorList>
            <person name="Komaki H."/>
            <person name="Tamura T."/>
        </authorList>
    </citation>
    <scope>NUCLEOTIDE SEQUENCE</scope>
    <source>
        <strain evidence="5">NBRC 108556</strain>
    </source>
</reference>
<dbReference type="Pfam" id="PF00175">
    <property type="entry name" value="NAD_binding_1"/>
    <property type="match status" value="1"/>
</dbReference>
<dbReference type="Gene3D" id="2.40.30.10">
    <property type="entry name" value="Translation factors"/>
    <property type="match status" value="1"/>
</dbReference>
<dbReference type="InterPro" id="IPR008333">
    <property type="entry name" value="Cbr1-like_FAD-bd_dom"/>
</dbReference>
<dbReference type="SUPFAM" id="SSF52343">
    <property type="entry name" value="Ferredoxin reductase-like, C-terminal NADP-linked domain"/>
    <property type="match status" value="1"/>
</dbReference>
<feature type="domain" description="FAD-binding FR-type" evidence="4">
    <location>
        <begin position="1"/>
        <end position="94"/>
    </location>
</feature>
<dbReference type="Pfam" id="PF00970">
    <property type="entry name" value="FAD_binding_6"/>
    <property type="match status" value="1"/>
</dbReference>
<dbReference type="AlphaFoldDB" id="A0A919K427"/>
<comment type="cofactor">
    <cofactor evidence="1">
        <name>FAD</name>
        <dbReference type="ChEBI" id="CHEBI:57692"/>
    </cofactor>
</comment>
<dbReference type="Gene3D" id="3.40.50.80">
    <property type="entry name" value="Nucleotide-binding domain of ferredoxin-NADP reductase (FNR) module"/>
    <property type="match status" value="1"/>
</dbReference>